<dbReference type="OrthoDB" id="9761723at2"/>
<dbReference type="GO" id="GO:0016788">
    <property type="term" value="F:hydrolase activity, acting on ester bonds"/>
    <property type="evidence" value="ECO:0007669"/>
    <property type="project" value="UniProtKB-ARBA"/>
</dbReference>
<name>A0A1H7WAL0_AQUAM</name>
<sequence length="309" mass="36421">MKVFIKKIFLFLLPLLFIWVALESFYRTVESNYSYKHRMISNSYNDIETLVLGDSHAFFGINPEFMDAKTFNVSNISQSLYFDQLLFDKHIDSLPNLKNVIITIGYYSLSQLKNTKEDRWRKYFYHHQMELDVPIINPLDVKKYSLALTRRFDKSITLLHDYMYKGTIVGCDNRGWGTYYKSTNNIPLVEGSRATAKRHEDFLMDFEENLVRLQSIIAYCKKIKCNVYLVDMPVYNGYLKLLNPSKLEKITNSCNDLATNYNNVTYINLKRDFRIEDADFYDSDHLNHKGAKKYTKIINEIISDPKNQN</sequence>
<dbReference type="EMBL" id="FOAB01000010">
    <property type="protein sequence ID" value="SEM18543.1"/>
    <property type="molecule type" value="Genomic_DNA"/>
</dbReference>
<proteinExistence type="predicted"/>
<organism evidence="1 2">
    <name type="scientific">Aquimarina amphilecti</name>
    <dbReference type="NCBI Taxonomy" id="1038014"/>
    <lineage>
        <taxon>Bacteria</taxon>
        <taxon>Pseudomonadati</taxon>
        <taxon>Bacteroidota</taxon>
        <taxon>Flavobacteriia</taxon>
        <taxon>Flavobacteriales</taxon>
        <taxon>Flavobacteriaceae</taxon>
        <taxon>Aquimarina</taxon>
    </lineage>
</organism>
<dbReference type="Gene3D" id="3.40.50.1110">
    <property type="entry name" value="SGNH hydrolase"/>
    <property type="match status" value="1"/>
</dbReference>
<reference evidence="1 2" key="1">
    <citation type="submission" date="2016-10" db="EMBL/GenBank/DDBJ databases">
        <authorList>
            <person name="de Groot N.N."/>
        </authorList>
    </citation>
    <scope>NUCLEOTIDE SEQUENCE [LARGE SCALE GENOMIC DNA]</scope>
    <source>
        <strain evidence="1 2">DSM 25232</strain>
    </source>
</reference>
<evidence type="ECO:0008006" key="3">
    <source>
        <dbReference type="Google" id="ProtNLM"/>
    </source>
</evidence>
<evidence type="ECO:0000313" key="2">
    <source>
        <dbReference type="Proteomes" id="UP000198521"/>
    </source>
</evidence>
<dbReference type="InterPro" id="IPR036514">
    <property type="entry name" value="SGNH_hydro_sf"/>
</dbReference>
<keyword evidence="2" id="KW-1185">Reference proteome</keyword>
<dbReference type="RefSeq" id="WP_091412304.1">
    <property type="nucleotide sequence ID" value="NZ_FOAB01000010.1"/>
</dbReference>
<evidence type="ECO:0000313" key="1">
    <source>
        <dbReference type="EMBL" id="SEM18543.1"/>
    </source>
</evidence>
<dbReference type="SUPFAM" id="SSF52266">
    <property type="entry name" value="SGNH hydrolase"/>
    <property type="match status" value="1"/>
</dbReference>
<protein>
    <recommendedName>
        <fullName evidence="3">SGNH/GDSL hydrolase family protein</fullName>
    </recommendedName>
</protein>
<dbReference type="Proteomes" id="UP000198521">
    <property type="component" value="Unassembled WGS sequence"/>
</dbReference>
<accession>A0A1H7WAL0</accession>
<dbReference type="AlphaFoldDB" id="A0A1H7WAL0"/>
<gene>
    <name evidence="1" type="ORF">SAMN04487910_4360</name>
</gene>
<dbReference type="STRING" id="1038014.SAMN04487910_4360"/>